<keyword evidence="16" id="KW-1185">Reference proteome</keyword>
<dbReference type="InterPro" id="IPR000115">
    <property type="entry name" value="PRibGlycinamide_synth"/>
</dbReference>
<dbReference type="Pfam" id="PF02843">
    <property type="entry name" value="GARS_C"/>
    <property type="match status" value="1"/>
</dbReference>
<dbReference type="SMART" id="SM01209">
    <property type="entry name" value="GARS_A"/>
    <property type="match status" value="1"/>
</dbReference>
<dbReference type="GO" id="GO:0046872">
    <property type="term" value="F:metal ion binding"/>
    <property type="evidence" value="ECO:0007669"/>
    <property type="project" value="UniProtKB-KW"/>
</dbReference>
<dbReference type="KEGG" id="apro:F751_4453"/>
<evidence type="ECO:0000256" key="2">
    <source>
        <dbReference type="ARBA" id="ARBA00013255"/>
    </source>
</evidence>
<evidence type="ECO:0000256" key="12">
    <source>
        <dbReference type="PROSITE-ProRule" id="PRU00409"/>
    </source>
</evidence>
<dbReference type="InterPro" id="IPR013815">
    <property type="entry name" value="ATP_grasp_subdomain_1"/>
</dbReference>
<evidence type="ECO:0000256" key="13">
    <source>
        <dbReference type="SAM" id="MobiDB-lite"/>
    </source>
</evidence>
<evidence type="ECO:0000256" key="8">
    <source>
        <dbReference type="ARBA" id="ARBA00023211"/>
    </source>
</evidence>
<dbReference type="PANTHER" id="PTHR43472">
    <property type="entry name" value="PHOSPHORIBOSYLAMINE--GLYCINE LIGASE"/>
    <property type="match status" value="1"/>
</dbReference>
<dbReference type="RefSeq" id="XP_011400150.1">
    <property type="nucleotide sequence ID" value="XM_011401848.1"/>
</dbReference>
<dbReference type="Gene3D" id="3.40.50.20">
    <property type="match status" value="1"/>
</dbReference>
<dbReference type="PANTHER" id="PTHR43472:SF1">
    <property type="entry name" value="PHOSPHORIBOSYLAMINE--GLYCINE LIGASE, CHLOROPLASTIC"/>
    <property type="match status" value="1"/>
</dbReference>
<evidence type="ECO:0000256" key="1">
    <source>
        <dbReference type="ARBA" id="ARBA00005174"/>
    </source>
</evidence>
<keyword evidence="4" id="KW-0479">Metal-binding</keyword>
<dbReference type="Gene3D" id="3.30.1490.20">
    <property type="entry name" value="ATP-grasp fold, A domain"/>
    <property type="match status" value="1"/>
</dbReference>
<dbReference type="GO" id="GO:0009113">
    <property type="term" value="P:purine nucleobase biosynthetic process"/>
    <property type="evidence" value="ECO:0007669"/>
    <property type="project" value="InterPro"/>
</dbReference>
<dbReference type="NCBIfam" id="TIGR00877">
    <property type="entry name" value="purD"/>
    <property type="match status" value="1"/>
</dbReference>
<comment type="pathway">
    <text evidence="1">Purine metabolism; IMP biosynthesis via de novo pathway; N(1)-(5-phospho-D-ribosyl)glycinamide from 5-phospho-alpha-D-ribose 1-diphosphate: step 2/2.</text>
</comment>
<dbReference type="GO" id="GO:0006189">
    <property type="term" value="P:'de novo' IMP biosynthetic process"/>
    <property type="evidence" value="ECO:0007669"/>
    <property type="project" value="UniProtKB-UniPathway"/>
</dbReference>
<evidence type="ECO:0000313" key="15">
    <source>
        <dbReference type="EMBL" id="KFM27183.1"/>
    </source>
</evidence>
<dbReference type="InterPro" id="IPR020561">
    <property type="entry name" value="PRibGlycinamid_synth_ATP-grasp"/>
</dbReference>
<evidence type="ECO:0000256" key="9">
    <source>
        <dbReference type="ARBA" id="ARBA00038345"/>
    </source>
</evidence>
<dbReference type="GO" id="GO:0004637">
    <property type="term" value="F:phosphoribosylamine-glycine ligase activity"/>
    <property type="evidence" value="ECO:0007669"/>
    <property type="project" value="UniProtKB-EC"/>
</dbReference>
<dbReference type="InterPro" id="IPR011761">
    <property type="entry name" value="ATP-grasp"/>
</dbReference>
<dbReference type="eggNOG" id="KOG0237">
    <property type="taxonomic scope" value="Eukaryota"/>
</dbReference>
<dbReference type="SUPFAM" id="SSF51246">
    <property type="entry name" value="Rudiment single hybrid motif"/>
    <property type="match status" value="1"/>
</dbReference>
<comment type="similarity">
    <text evidence="9">Belongs to the GARS family.</text>
</comment>
<evidence type="ECO:0000256" key="10">
    <source>
        <dbReference type="ARBA" id="ARBA00042242"/>
    </source>
</evidence>
<feature type="region of interest" description="Disordered" evidence="13">
    <location>
        <begin position="1"/>
        <end position="31"/>
    </location>
</feature>
<keyword evidence="7 12" id="KW-0067">ATP-binding</keyword>
<protein>
    <recommendedName>
        <fullName evidence="2">phosphoribosylamine--glycine ligase</fullName>
        <ecNumber evidence="2">6.3.4.13</ecNumber>
    </recommendedName>
    <alternativeName>
        <fullName evidence="10">Glycinamide ribonucleotide synthetase</fullName>
    </alternativeName>
    <alternativeName>
        <fullName evidence="11">Phosphoribosylglycinamide synthetase</fullName>
    </alternativeName>
</protein>
<dbReference type="InterPro" id="IPR037123">
    <property type="entry name" value="PRibGlycinamide_synth_C_sf"/>
</dbReference>
<feature type="domain" description="ATP-grasp" evidence="14">
    <location>
        <begin position="153"/>
        <end position="359"/>
    </location>
</feature>
<evidence type="ECO:0000256" key="11">
    <source>
        <dbReference type="ARBA" id="ARBA00042864"/>
    </source>
</evidence>
<dbReference type="UniPathway" id="UPA00074">
    <property type="reaction ID" value="UER00125"/>
</dbReference>
<dbReference type="OrthoDB" id="2018833at2759"/>
<dbReference type="GeneID" id="23615844"/>
<dbReference type="EC" id="6.3.4.13" evidence="2"/>
<dbReference type="Proteomes" id="UP000028924">
    <property type="component" value="Unassembled WGS sequence"/>
</dbReference>
<dbReference type="FunFam" id="3.40.50.20:FF:000006">
    <property type="entry name" value="Phosphoribosylamine--glycine ligase, chloroplastic"/>
    <property type="match status" value="1"/>
</dbReference>
<dbReference type="Pfam" id="PF01071">
    <property type="entry name" value="GARS_A"/>
    <property type="match status" value="2"/>
</dbReference>
<keyword evidence="6" id="KW-0658">Purine biosynthesis</keyword>
<evidence type="ECO:0000313" key="16">
    <source>
        <dbReference type="Proteomes" id="UP000028924"/>
    </source>
</evidence>
<keyword evidence="3 15" id="KW-0436">Ligase</keyword>
<dbReference type="STRING" id="3075.A0A087SN79"/>
<dbReference type="InterPro" id="IPR020560">
    <property type="entry name" value="PRibGlycinamide_synth_C-dom"/>
</dbReference>
<dbReference type="InterPro" id="IPR011054">
    <property type="entry name" value="Rudment_hybrid_motif"/>
</dbReference>
<dbReference type="InterPro" id="IPR020559">
    <property type="entry name" value="PRibGlycinamide_synth_CS"/>
</dbReference>
<evidence type="ECO:0000259" key="14">
    <source>
        <dbReference type="PROSITE" id="PS50975"/>
    </source>
</evidence>
<keyword evidence="5 12" id="KW-0547">Nucleotide-binding</keyword>
<evidence type="ECO:0000256" key="6">
    <source>
        <dbReference type="ARBA" id="ARBA00022755"/>
    </source>
</evidence>
<name>A0A087SN79_AUXPR</name>
<dbReference type="Gene3D" id="3.90.600.10">
    <property type="entry name" value="Phosphoribosylglycinamide synthetase, C-terminal domain"/>
    <property type="match status" value="1"/>
</dbReference>
<dbReference type="Pfam" id="PF02844">
    <property type="entry name" value="GARS_N"/>
    <property type="match status" value="1"/>
</dbReference>
<evidence type="ECO:0000256" key="7">
    <source>
        <dbReference type="ARBA" id="ARBA00022840"/>
    </source>
</evidence>
<dbReference type="SUPFAM" id="SSF56059">
    <property type="entry name" value="Glutathione synthetase ATP-binding domain-like"/>
    <property type="match status" value="2"/>
</dbReference>
<proteinExistence type="inferred from homology"/>
<accession>A0A087SN79</accession>
<gene>
    <name evidence="15" type="ORF">F751_4453</name>
</gene>
<dbReference type="GO" id="GO:0005524">
    <property type="term" value="F:ATP binding"/>
    <property type="evidence" value="ECO:0007669"/>
    <property type="project" value="UniProtKB-UniRule"/>
</dbReference>
<dbReference type="SUPFAM" id="SSF52440">
    <property type="entry name" value="PreATP-grasp domain"/>
    <property type="match status" value="1"/>
</dbReference>
<dbReference type="FunFam" id="3.30.1490.20:FF:000006">
    <property type="entry name" value="phosphoribosylamine--glycine ligase, chloroplastic-like"/>
    <property type="match status" value="1"/>
</dbReference>
<dbReference type="FunFam" id="3.90.600.10:FF:000001">
    <property type="entry name" value="Trifunctional purine biosynthetic protein adenosine-3"/>
    <property type="match status" value="1"/>
</dbReference>
<sequence>MAQGFSSLPIARPMRASAGNARPLQSRSHRRCRATPLRVTASGQNVLLLGSGGREHALAWKLAQSPDCGRLFVAPGNAGTALEPNMTTVSGLNPSNHKQVIDFCRGNGIQLVVVGPEQYLVEGVVDALTEVGVAAFGPSAAAAALEGSKAFMKGLTAKHGIPSAGYGVFTDPREAKAFIRAHGAPIVVKTSGLAAGKGVTVAHSLEEAYEAVDAMLTGGAYGRAGEEVVVEEFLTGEEASFFAFVDGETVIPLVGAQDHKAVGEGDTGPNTGGMGSYSPAPVLTPQLVDQAMQTIMYPTARGMCSEGRPFRGVLFAGFMIEGSQVKLLEHNVRFGDPECQSLMVRLRSDLLSTLHSGRPFRGVLFAGFMIEGSQVKLLEHNVRFGDPECQSLMVRLRSDLLSTLHSVIQGEPITLDWDPRPSLTVVMAAKGYPGSYRKDQPIMGLESVTGAKVFHAGTRLLEDRRVVSAGGRVLGVTALGDDVQSAQRAAYSAVDAISFPDGFCRRDIGWRAIARG</sequence>
<dbReference type="InterPro" id="IPR020562">
    <property type="entry name" value="PRibGlycinamide_synth_N"/>
</dbReference>
<dbReference type="InterPro" id="IPR016185">
    <property type="entry name" value="PreATP-grasp_dom_sf"/>
</dbReference>
<reference evidence="15 16" key="1">
    <citation type="journal article" date="2014" name="BMC Genomics">
        <title>Oil accumulation mechanisms of the oleaginous microalga Chlorella protothecoides revealed through its genome, transcriptomes, and proteomes.</title>
        <authorList>
            <person name="Gao C."/>
            <person name="Wang Y."/>
            <person name="Shen Y."/>
            <person name="Yan D."/>
            <person name="He X."/>
            <person name="Dai J."/>
            <person name="Wu Q."/>
        </authorList>
    </citation>
    <scope>NUCLEOTIDE SEQUENCE [LARGE SCALE GENOMIC DNA]</scope>
    <source>
        <strain evidence="15 16">0710</strain>
    </source>
</reference>
<evidence type="ECO:0000256" key="4">
    <source>
        <dbReference type="ARBA" id="ARBA00022723"/>
    </source>
</evidence>
<dbReference type="EMBL" id="KL662144">
    <property type="protein sequence ID" value="KFM27183.1"/>
    <property type="molecule type" value="Genomic_DNA"/>
</dbReference>
<organism evidence="15 16">
    <name type="scientific">Auxenochlorella protothecoides</name>
    <name type="common">Green microalga</name>
    <name type="synonym">Chlorella protothecoides</name>
    <dbReference type="NCBI Taxonomy" id="3075"/>
    <lineage>
        <taxon>Eukaryota</taxon>
        <taxon>Viridiplantae</taxon>
        <taxon>Chlorophyta</taxon>
        <taxon>core chlorophytes</taxon>
        <taxon>Trebouxiophyceae</taxon>
        <taxon>Chlorellales</taxon>
        <taxon>Chlorellaceae</taxon>
        <taxon>Auxenochlorella</taxon>
    </lineage>
</organism>
<evidence type="ECO:0000256" key="5">
    <source>
        <dbReference type="ARBA" id="ARBA00022741"/>
    </source>
</evidence>
<dbReference type="SMART" id="SM01210">
    <property type="entry name" value="GARS_C"/>
    <property type="match status" value="1"/>
</dbReference>
<dbReference type="PROSITE" id="PS00184">
    <property type="entry name" value="GARS"/>
    <property type="match status" value="2"/>
</dbReference>
<dbReference type="PROSITE" id="PS50975">
    <property type="entry name" value="ATP_GRASP"/>
    <property type="match status" value="1"/>
</dbReference>
<keyword evidence="8" id="KW-0464">Manganese</keyword>
<evidence type="ECO:0000256" key="3">
    <source>
        <dbReference type="ARBA" id="ARBA00022598"/>
    </source>
</evidence>
<dbReference type="HAMAP" id="MF_00138">
    <property type="entry name" value="GARS"/>
    <property type="match status" value="1"/>
</dbReference>
<dbReference type="AlphaFoldDB" id="A0A087SN79"/>
<dbReference type="Gene3D" id="3.30.470.20">
    <property type="entry name" value="ATP-grasp fold, B domain"/>
    <property type="match status" value="2"/>
</dbReference>